<dbReference type="EMBL" id="LS483470">
    <property type="protein sequence ID" value="SQI40907.1"/>
    <property type="molecule type" value="Genomic_DNA"/>
</dbReference>
<dbReference type="InterPro" id="IPR050682">
    <property type="entry name" value="ModA/WtpA"/>
</dbReference>
<dbReference type="Proteomes" id="UP000249005">
    <property type="component" value="Chromosome 1"/>
</dbReference>
<sequence>MIKTQPPLRIFAAGSLRRAFVPWLESYRQRTGTDVIVDFGPAGLLRQRIEQGEKVDLFASANTQHPVALSQQQAVAELRLFAANRLCLTARRERVAEYDSWLDILRAPELALATSTPGSDPGGDYAQQLFDYVERFHPGEGQRIREKARHLVGGRQSVIVPSGQIAAGWLILQGMTDLFIGYQSNSQPLREDTRLQLFDIPEPYNVRADYMLARFSQSACELVNELCSEVGQSYLRQQGFLPPSA</sequence>
<dbReference type="GO" id="GO:0030973">
    <property type="term" value="F:molybdate ion binding"/>
    <property type="evidence" value="ECO:0007669"/>
    <property type="project" value="TreeGrafter"/>
</dbReference>
<dbReference type="Pfam" id="PF13531">
    <property type="entry name" value="SBP_bac_11"/>
    <property type="match status" value="1"/>
</dbReference>
<dbReference type="PANTHER" id="PTHR30632">
    <property type="entry name" value="MOLYBDATE-BINDING PERIPLASMIC PROTEIN"/>
    <property type="match status" value="1"/>
</dbReference>
<evidence type="ECO:0000313" key="1">
    <source>
        <dbReference type="EMBL" id="SQI40907.1"/>
    </source>
</evidence>
<gene>
    <name evidence="1" type="ORF">NCTC12151_01790</name>
</gene>
<proteinExistence type="predicted"/>
<dbReference type="PANTHER" id="PTHR30632:SF0">
    <property type="entry name" value="SULFATE-BINDING PROTEIN"/>
    <property type="match status" value="1"/>
</dbReference>
<dbReference type="Gene3D" id="3.40.190.10">
    <property type="entry name" value="Periplasmic binding protein-like II"/>
    <property type="match status" value="2"/>
</dbReference>
<dbReference type="OrthoDB" id="516817at2"/>
<dbReference type="GO" id="GO:0015689">
    <property type="term" value="P:molybdate ion transport"/>
    <property type="evidence" value="ECO:0007669"/>
    <property type="project" value="TreeGrafter"/>
</dbReference>
<protein>
    <submittedName>
        <fullName evidence="1">Molybdate ABC transporter periplasmic molybdate-binding protein</fullName>
    </submittedName>
</protein>
<reference evidence="1 2" key="1">
    <citation type="submission" date="2018-06" db="EMBL/GenBank/DDBJ databases">
        <authorList>
            <consortium name="Pathogen Informatics"/>
            <person name="Doyle S."/>
        </authorList>
    </citation>
    <scope>NUCLEOTIDE SEQUENCE [LARGE SCALE GENOMIC DNA]</scope>
    <source>
        <strain evidence="1 2">NCTC12151</strain>
    </source>
</reference>
<dbReference type="AlphaFoldDB" id="A0A2X4ULZ8"/>
<evidence type="ECO:0000313" key="2">
    <source>
        <dbReference type="Proteomes" id="UP000249005"/>
    </source>
</evidence>
<dbReference type="SUPFAM" id="SSF53850">
    <property type="entry name" value="Periplasmic binding protein-like II"/>
    <property type="match status" value="1"/>
</dbReference>
<keyword evidence="2" id="KW-1185">Reference proteome</keyword>
<organism evidence="1 2">
    <name type="scientific">Leminorella richardii</name>
    <dbReference type="NCBI Taxonomy" id="158841"/>
    <lineage>
        <taxon>Bacteria</taxon>
        <taxon>Pseudomonadati</taxon>
        <taxon>Pseudomonadota</taxon>
        <taxon>Gammaproteobacteria</taxon>
        <taxon>Enterobacterales</taxon>
        <taxon>Budviciaceae</taxon>
        <taxon>Leminorella</taxon>
    </lineage>
</organism>
<name>A0A2X4ULZ8_9GAMM</name>
<dbReference type="KEGG" id="lri:NCTC12151_01790"/>
<dbReference type="RefSeq" id="WP_111740318.1">
    <property type="nucleotide sequence ID" value="NZ_LR698987.1"/>
</dbReference>
<accession>A0A2X4ULZ8</accession>